<dbReference type="InterPro" id="IPR018973">
    <property type="entry name" value="MZB"/>
</dbReference>
<dbReference type="AlphaFoldDB" id="A0A1H6ZIV5"/>
<gene>
    <name evidence="3" type="ORF">SAMN05421637_2095</name>
</gene>
<dbReference type="NCBIfam" id="NF038324">
    <property type="entry name" value="DrmB_fam"/>
    <property type="match status" value="1"/>
</dbReference>
<reference evidence="4" key="1">
    <citation type="submission" date="2016-10" db="EMBL/GenBank/DDBJ databases">
        <authorList>
            <person name="Varghese N."/>
        </authorList>
    </citation>
    <scope>NUCLEOTIDE SEQUENCE [LARGE SCALE GENOMIC DNA]</scope>
    <source>
        <strain evidence="4">DSM 24868</strain>
    </source>
</reference>
<dbReference type="RefSeq" id="WP_236623437.1">
    <property type="nucleotide sequence ID" value="NZ_BBLU01000015.1"/>
</dbReference>
<sequence length="698" mass="75952">MTEDNTTAAPPTAVAPEPGVGVAGDVADPYAGAGEPKNRARVGSIRPNAMLFTSGIGATVDLPQAAVMPQGIDAWDKAYARMGGEPPLVLVPRLLEAVRRQLGNQVGELRQPPWLPDELGGDTTPIGIPTRVFPQWLRCTGCDMLAPVSATAFEFENTRKHRPDLARFIHRGCKGRLNKQGVSSQKARARVAVPARYLIACTNGHLDEFPYVDWVHGADKHRQECVAQPKMRMLEWRSNLGPQVSIECVNCKARRNVAELTRAGGEASLPNCRGRHPHLPSYATADDPCKGEVRLMLLGAANQWFPATVSVLVLPSRKVPQPADTVTEVLGLPPAQLADLQSIDDVKAWKKFGPKVMTGKFDGITDEELWTAVQIARGDLPPVVPASAEPIGYDPNYLLAPEWESLTHPTEFLTEDRRNGFKVHPVPVASSLSPVVGEVVAVDRIRKANAFIGFTRIDALDRVGDDATRIAPIALSGKPAWVPATEDRGEGVFLRFDEEHVAAWEAAVLRSDVWAAHCAAHERNLERRQSRTAVVLNADERMPPPRYWALHTLSHLLIREMAMSSGYGSASLSERLYAWRASEGRDPAAGILITTTSPDSEGTLGGLVDLARTQRLESVMHDALHRAQRCSSDPICAHRVPKGQEDFLHGAACHFCAFLSETSCERANRFLDRRFVLGLHGGSLDVAPLLAGVTVDAG</sequence>
<feature type="domain" description="MrfA-like Zn-binding" evidence="2">
    <location>
        <begin position="553"/>
        <end position="656"/>
    </location>
</feature>
<dbReference type="Proteomes" id="UP000183315">
    <property type="component" value="Unassembled WGS sequence"/>
</dbReference>
<protein>
    <recommendedName>
        <fullName evidence="2">MrfA-like Zn-binding domain-containing protein</fullName>
    </recommendedName>
</protein>
<evidence type="ECO:0000256" key="1">
    <source>
        <dbReference type="SAM" id="MobiDB-lite"/>
    </source>
</evidence>
<dbReference type="Pfam" id="PF09369">
    <property type="entry name" value="MZB"/>
    <property type="match status" value="1"/>
</dbReference>
<evidence type="ECO:0000259" key="2">
    <source>
        <dbReference type="Pfam" id="PF09369"/>
    </source>
</evidence>
<evidence type="ECO:0000313" key="3">
    <source>
        <dbReference type="EMBL" id="SEJ51457.1"/>
    </source>
</evidence>
<dbReference type="EMBL" id="FNZI01000004">
    <property type="protein sequence ID" value="SEJ51457.1"/>
    <property type="molecule type" value="Genomic_DNA"/>
</dbReference>
<keyword evidence="4" id="KW-1185">Reference proteome</keyword>
<name>A0A1H6ZIV5_9MICO</name>
<organism evidence="3 4">
    <name type="scientific">Demequina mangrovi</name>
    <dbReference type="NCBI Taxonomy" id="1043493"/>
    <lineage>
        <taxon>Bacteria</taxon>
        <taxon>Bacillati</taxon>
        <taxon>Actinomycetota</taxon>
        <taxon>Actinomycetes</taxon>
        <taxon>Micrococcales</taxon>
        <taxon>Demequinaceae</taxon>
        <taxon>Demequina</taxon>
    </lineage>
</organism>
<dbReference type="InterPro" id="IPR047721">
    <property type="entry name" value="DrmB"/>
</dbReference>
<feature type="compositionally biased region" description="Low complexity" evidence="1">
    <location>
        <begin position="8"/>
        <end position="34"/>
    </location>
</feature>
<dbReference type="eggNOG" id="ENOG502Z7NV">
    <property type="taxonomic scope" value="Bacteria"/>
</dbReference>
<accession>A0A1H6ZIV5</accession>
<evidence type="ECO:0000313" key="4">
    <source>
        <dbReference type="Proteomes" id="UP000183315"/>
    </source>
</evidence>
<proteinExistence type="predicted"/>
<feature type="region of interest" description="Disordered" evidence="1">
    <location>
        <begin position="1"/>
        <end position="40"/>
    </location>
</feature>
<dbReference type="STRING" id="1043493.SAMN05421637_2095"/>